<dbReference type="Proteomes" id="UP000006036">
    <property type="component" value="Chromosome 1"/>
</dbReference>
<dbReference type="EMBL" id="AP012492">
    <property type="protein sequence ID" value="BAM32442.1"/>
    <property type="molecule type" value="Genomic_DNA"/>
</dbReference>
<accession>A0AAI8QGY3</accession>
<dbReference type="AlphaFoldDB" id="A0AAI8QGY3"/>
<evidence type="ECO:0000313" key="2">
    <source>
        <dbReference type="Proteomes" id="UP000006036"/>
    </source>
</evidence>
<proteinExistence type="predicted"/>
<name>A0AAI8QGY3_9HELI</name>
<protein>
    <submittedName>
        <fullName evidence="1">Uncharacterized protein</fullName>
    </submittedName>
</protein>
<reference evidence="1 2" key="1">
    <citation type="journal article" date="2012" name="J. Bacteriol.">
        <title>Complete Genome Sequence of Helicobacter cinaedi Type Strain ATCC BAA-847.</title>
        <authorList>
            <person name="Miyoshi-Akiyama T."/>
            <person name="Takeshita N."/>
            <person name="Ohmagari N."/>
            <person name="Kirikae T."/>
        </authorList>
    </citation>
    <scope>NUCLEOTIDE SEQUENCE [LARGE SCALE GENOMIC DNA]</scope>
    <source>
        <strain evidence="1 2">ATCC BAA-847</strain>
    </source>
</reference>
<dbReference type="KEGG" id="hcb:HCBAA847_1208"/>
<evidence type="ECO:0000313" key="1">
    <source>
        <dbReference type="EMBL" id="BAM32442.1"/>
    </source>
</evidence>
<sequence length="42" mass="5019">MWHSGRMTKKESYMLRFVSFLESKHINKIQNVTYNNQSKAKG</sequence>
<gene>
    <name evidence="1" type="ORF">HCBAA847_1208</name>
</gene>
<organism evidence="1 2">
    <name type="scientific">Helicobacter cinaedi CCUG 18818 = ATCC BAA-847</name>
    <dbReference type="NCBI Taxonomy" id="537971"/>
    <lineage>
        <taxon>Bacteria</taxon>
        <taxon>Pseudomonadati</taxon>
        <taxon>Campylobacterota</taxon>
        <taxon>Epsilonproteobacteria</taxon>
        <taxon>Campylobacterales</taxon>
        <taxon>Helicobacteraceae</taxon>
        <taxon>Helicobacter</taxon>
    </lineage>
</organism>